<reference evidence="3" key="1">
    <citation type="submission" date="2016-10" db="EMBL/GenBank/DDBJ databases">
        <authorList>
            <person name="Varghese N."/>
            <person name="Submissions S."/>
        </authorList>
    </citation>
    <scope>NUCLEOTIDE SEQUENCE [LARGE SCALE GENOMIC DNA]</scope>
    <source>
        <strain evidence="3">CGMCC 1.9127</strain>
    </source>
</reference>
<gene>
    <name evidence="2" type="ORF">SAMN05216262_12816</name>
</gene>
<evidence type="ECO:0000313" key="2">
    <source>
        <dbReference type="EMBL" id="SEL87456.1"/>
    </source>
</evidence>
<dbReference type="EMBL" id="FOBI01000028">
    <property type="protein sequence ID" value="SEL87456.1"/>
    <property type="molecule type" value="Genomic_DNA"/>
</dbReference>
<dbReference type="STRING" id="641665.GCA_002104455_01941"/>
<proteinExistence type="predicted"/>
<protein>
    <submittedName>
        <fullName evidence="2">Uncharacterized protein</fullName>
    </submittedName>
</protein>
<dbReference type="Proteomes" id="UP000199297">
    <property type="component" value="Unassembled WGS sequence"/>
</dbReference>
<keyword evidence="1" id="KW-0812">Transmembrane</keyword>
<dbReference type="AlphaFoldDB" id="A0A1H7TSQ0"/>
<sequence>MDILNNREIATGIWAIVFLIWAFTIKNVRALFRQIVEIFFSRFIIVSFILMAVYTLAMIAAIDSFGLWESHQIKNVIFWFFSAASYSFFQITKASDEPYYFSKAIKDNLKIIVVIQFVLSVYTFSLWVELIFIPLMVVIGGMIAVSQQKEEHKIVEQLLTKLTEAIGLFIVIFTVYKLITAFGELGQLKTIYDLIIPTALSLLLLPFLYLLAVFNNYQSIFVRLGLFIKDPQLLKYAKLTSIRKCHLRFAKLVRWANNVACLDIKSKADINSSFDNLFQQIKDEKNPPFIPLEQGWSPYIAKDYLIDLNLETGLYKNIYDDTWHASSRYLEIGTGILPNNIAYYIEGGRVSAKQLTLKLNVNEIDDLDKSHETFLELASTLFELAMGCVIPDDAYLALASGKSIEKNIGNQLLSISKTDWHKDGKYDYILKLQTM</sequence>
<feature type="transmembrane region" description="Helical" evidence="1">
    <location>
        <begin position="12"/>
        <end position="32"/>
    </location>
</feature>
<feature type="transmembrane region" description="Helical" evidence="1">
    <location>
        <begin position="38"/>
        <end position="61"/>
    </location>
</feature>
<keyword evidence="1" id="KW-1133">Transmembrane helix</keyword>
<feature type="transmembrane region" description="Helical" evidence="1">
    <location>
        <begin position="111"/>
        <end position="144"/>
    </location>
</feature>
<feature type="transmembrane region" description="Helical" evidence="1">
    <location>
        <begin position="194"/>
        <end position="214"/>
    </location>
</feature>
<dbReference type="OrthoDB" id="9182155at2"/>
<evidence type="ECO:0000256" key="1">
    <source>
        <dbReference type="SAM" id="Phobius"/>
    </source>
</evidence>
<accession>A0A1H7TSQ0</accession>
<name>A0A1H7TSQ0_9GAMM</name>
<dbReference type="RefSeq" id="WP_085285898.1">
    <property type="nucleotide sequence ID" value="NZ_FOBI01000028.1"/>
</dbReference>
<organism evidence="2 3">
    <name type="scientific">Colwellia chukchiensis</name>
    <dbReference type="NCBI Taxonomy" id="641665"/>
    <lineage>
        <taxon>Bacteria</taxon>
        <taxon>Pseudomonadati</taxon>
        <taxon>Pseudomonadota</taxon>
        <taxon>Gammaproteobacteria</taxon>
        <taxon>Alteromonadales</taxon>
        <taxon>Colwelliaceae</taxon>
        <taxon>Colwellia</taxon>
    </lineage>
</organism>
<evidence type="ECO:0000313" key="3">
    <source>
        <dbReference type="Proteomes" id="UP000199297"/>
    </source>
</evidence>
<keyword evidence="3" id="KW-1185">Reference proteome</keyword>
<keyword evidence="1" id="KW-0472">Membrane</keyword>
<feature type="transmembrane region" description="Helical" evidence="1">
    <location>
        <begin position="165"/>
        <end position="182"/>
    </location>
</feature>